<dbReference type="CDD" id="cd17394">
    <property type="entry name" value="MFS_FucP_like"/>
    <property type="match status" value="1"/>
</dbReference>
<evidence type="ECO:0000256" key="6">
    <source>
        <dbReference type="SAM" id="Phobius"/>
    </source>
</evidence>
<feature type="transmembrane region" description="Helical" evidence="6">
    <location>
        <begin position="205"/>
        <end position="222"/>
    </location>
</feature>
<sequence>MKNLKVPVIPKEVLFPFILITSLFALWGFANDITNPMVAAFETVMEISTAKAALVQFAFYGGYATMAIPAALFIRKYSYKKGIILGLALYATGALLFYPAAKYEVFGFFLGSFYILTFGLAFLETAANPYILSMGDERTATQRLNLAQAFNPIGALCGMFVASKFILTALASDKRNASGELIFPSLSDAQKAVVRTHDLATIRDPYVMLGGVVLVMLLVILISKMPKREQTQAQGSAMDSFKRLIKNGKYREGVLTQLFYVAAQIMCWTFIIQYAGNLGLAKGTAQNYNIVAMGLFLLSRFITTYLMKFMNARKLLMLFALGAMFTTAGVILVEGMLGLYLLVATSFFMSLMFPTIYGIALNGLSEEDTSLGAAGLVMAIVGGALMPLLQGSIIDLDRIGNYAAVNVSFILPFICFCIIAVYGYRTFKIH</sequence>
<organism evidence="7 8">
    <name type="scientific">Pedobacter endophyticus</name>
    <dbReference type="NCBI Taxonomy" id="2789740"/>
    <lineage>
        <taxon>Bacteria</taxon>
        <taxon>Pseudomonadati</taxon>
        <taxon>Bacteroidota</taxon>
        <taxon>Sphingobacteriia</taxon>
        <taxon>Sphingobacteriales</taxon>
        <taxon>Sphingobacteriaceae</taxon>
        <taxon>Pedobacter</taxon>
    </lineage>
</organism>
<feature type="transmembrane region" description="Helical" evidence="6">
    <location>
        <begin position="153"/>
        <end position="171"/>
    </location>
</feature>
<keyword evidence="5 6" id="KW-0472">Membrane</keyword>
<feature type="transmembrane region" description="Helical" evidence="6">
    <location>
        <begin position="371"/>
        <end position="390"/>
    </location>
</feature>
<dbReference type="InterPro" id="IPR005275">
    <property type="entry name" value="Lfuc_symporter_FucP"/>
</dbReference>
<dbReference type="KEGG" id="pex:IZT61_15845"/>
<reference evidence="7 8" key="1">
    <citation type="submission" date="2020-11" db="EMBL/GenBank/DDBJ databases">
        <title>Pedobacter endophytica, an endophytic bacteria isolated form Carex pumila.</title>
        <authorList>
            <person name="Peng Y."/>
            <person name="Jiang L."/>
            <person name="Lee J."/>
        </authorList>
    </citation>
    <scope>NUCLEOTIDE SEQUENCE [LARGE SCALE GENOMIC DNA]</scope>
    <source>
        <strain evidence="7 8">JBR3-12</strain>
    </source>
</reference>
<dbReference type="SUPFAM" id="SSF103473">
    <property type="entry name" value="MFS general substrate transporter"/>
    <property type="match status" value="1"/>
</dbReference>
<keyword evidence="4 6" id="KW-1133">Transmembrane helix</keyword>
<name>A0A7U3Q4P5_9SPHI</name>
<dbReference type="InterPro" id="IPR036259">
    <property type="entry name" value="MFS_trans_sf"/>
</dbReference>
<feature type="transmembrane region" description="Helical" evidence="6">
    <location>
        <begin position="12"/>
        <end position="30"/>
    </location>
</feature>
<dbReference type="PANTHER" id="PTHR43702">
    <property type="entry name" value="L-FUCOSE-PROTON SYMPORTER"/>
    <property type="match status" value="1"/>
</dbReference>
<evidence type="ECO:0000256" key="3">
    <source>
        <dbReference type="ARBA" id="ARBA00022692"/>
    </source>
</evidence>
<feature type="transmembrane region" description="Helical" evidence="6">
    <location>
        <begin position="339"/>
        <end position="359"/>
    </location>
</feature>
<dbReference type="EMBL" id="CP064939">
    <property type="protein sequence ID" value="QPH38545.1"/>
    <property type="molecule type" value="Genomic_DNA"/>
</dbReference>
<dbReference type="PANTHER" id="PTHR43702:SF11">
    <property type="entry name" value="L-FUCOSE-PROTON SYMPORTER"/>
    <property type="match status" value="1"/>
</dbReference>
<dbReference type="GO" id="GO:0015535">
    <property type="term" value="F:fucose:proton symporter activity"/>
    <property type="evidence" value="ECO:0007669"/>
    <property type="project" value="InterPro"/>
</dbReference>
<feature type="transmembrane region" description="Helical" evidence="6">
    <location>
        <begin position="50"/>
        <end position="74"/>
    </location>
</feature>
<dbReference type="GO" id="GO:0005886">
    <property type="term" value="C:plasma membrane"/>
    <property type="evidence" value="ECO:0007669"/>
    <property type="project" value="UniProtKB-SubCell"/>
</dbReference>
<accession>A0A7U3Q4P5</accession>
<feature type="transmembrane region" description="Helical" evidence="6">
    <location>
        <begin position="288"/>
        <end position="306"/>
    </location>
</feature>
<proteinExistence type="predicted"/>
<gene>
    <name evidence="7" type="primary">fucP</name>
    <name evidence="7" type="ORF">IZT61_15845</name>
</gene>
<keyword evidence="8" id="KW-1185">Reference proteome</keyword>
<dbReference type="Proteomes" id="UP000594759">
    <property type="component" value="Chromosome"/>
</dbReference>
<dbReference type="Gene3D" id="1.20.1250.20">
    <property type="entry name" value="MFS general substrate transporter like domains"/>
    <property type="match status" value="2"/>
</dbReference>
<protein>
    <submittedName>
        <fullName evidence="7">L-fucose:H+ symporter permease</fullName>
    </submittedName>
</protein>
<dbReference type="InterPro" id="IPR011701">
    <property type="entry name" value="MFS"/>
</dbReference>
<evidence type="ECO:0000313" key="8">
    <source>
        <dbReference type="Proteomes" id="UP000594759"/>
    </source>
</evidence>
<dbReference type="Pfam" id="PF07690">
    <property type="entry name" value="MFS_1"/>
    <property type="match status" value="1"/>
</dbReference>
<dbReference type="AlphaFoldDB" id="A0A7U3Q4P5"/>
<dbReference type="NCBIfam" id="TIGR00885">
    <property type="entry name" value="fucP"/>
    <property type="match status" value="1"/>
</dbReference>
<feature type="transmembrane region" description="Helical" evidence="6">
    <location>
        <begin position="113"/>
        <end position="132"/>
    </location>
</feature>
<comment type="subcellular location">
    <subcellularLocation>
        <location evidence="1">Cell inner membrane</location>
        <topology evidence="1">Multi-pass membrane protein</topology>
    </subcellularLocation>
</comment>
<dbReference type="RefSeq" id="WP_196098022.1">
    <property type="nucleotide sequence ID" value="NZ_CP064939.1"/>
</dbReference>
<keyword evidence="3 6" id="KW-0812">Transmembrane</keyword>
<feature type="transmembrane region" description="Helical" evidence="6">
    <location>
        <begin position="83"/>
        <end position="101"/>
    </location>
</feature>
<feature type="transmembrane region" description="Helical" evidence="6">
    <location>
        <begin position="315"/>
        <end position="333"/>
    </location>
</feature>
<evidence type="ECO:0000256" key="4">
    <source>
        <dbReference type="ARBA" id="ARBA00022989"/>
    </source>
</evidence>
<keyword evidence="2" id="KW-1003">Cell membrane</keyword>
<feature type="transmembrane region" description="Helical" evidence="6">
    <location>
        <begin position="258"/>
        <end position="276"/>
    </location>
</feature>
<evidence type="ECO:0000256" key="5">
    <source>
        <dbReference type="ARBA" id="ARBA00023136"/>
    </source>
</evidence>
<evidence type="ECO:0000313" key="7">
    <source>
        <dbReference type="EMBL" id="QPH38545.1"/>
    </source>
</evidence>
<feature type="transmembrane region" description="Helical" evidence="6">
    <location>
        <begin position="402"/>
        <end position="424"/>
    </location>
</feature>
<evidence type="ECO:0000256" key="2">
    <source>
        <dbReference type="ARBA" id="ARBA00022475"/>
    </source>
</evidence>
<evidence type="ECO:0000256" key="1">
    <source>
        <dbReference type="ARBA" id="ARBA00004429"/>
    </source>
</evidence>
<dbReference type="InterPro" id="IPR050375">
    <property type="entry name" value="MFS_TsgA-like"/>
</dbReference>